<dbReference type="AlphaFoldDB" id="A0A6A3BQ72"/>
<feature type="compositionally biased region" description="Basic and acidic residues" evidence="1">
    <location>
        <begin position="155"/>
        <end position="172"/>
    </location>
</feature>
<keyword evidence="3" id="KW-1185">Reference proteome</keyword>
<protein>
    <submittedName>
        <fullName evidence="2">Detected protein of confused Function</fullName>
    </submittedName>
</protein>
<organism evidence="2 3">
    <name type="scientific">Hibiscus syriacus</name>
    <name type="common">Rose of Sharon</name>
    <dbReference type="NCBI Taxonomy" id="106335"/>
    <lineage>
        <taxon>Eukaryota</taxon>
        <taxon>Viridiplantae</taxon>
        <taxon>Streptophyta</taxon>
        <taxon>Embryophyta</taxon>
        <taxon>Tracheophyta</taxon>
        <taxon>Spermatophyta</taxon>
        <taxon>Magnoliopsida</taxon>
        <taxon>eudicotyledons</taxon>
        <taxon>Gunneridae</taxon>
        <taxon>Pentapetalae</taxon>
        <taxon>rosids</taxon>
        <taxon>malvids</taxon>
        <taxon>Malvales</taxon>
        <taxon>Malvaceae</taxon>
        <taxon>Malvoideae</taxon>
        <taxon>Hibiscus</taxon>
    </lineage>
</organism>
<evidence type="ECO:0000313" key="2">
    <source>
        <dbReference type="EMBL" id="KAE8719130.1"/>
    </source>
</evidence>
<feature type="region of interest" description="Disordered" evidence="1">
    <location>
        <begin position="155"/>
        <end position="196"/>
    </location>
</feature>
<dbReference type="Proteomes" id="UP000436088">
    <property type="component" value="Unassembled WGS sequence"/>
</dbReference>
<dbReference type="PANTHER" id="PTHR13454:SF11">
    <property type="entry name" value="PROTEIN MCM10 HOMOLOG"/>
    <property type="match status" value="1"/>
</dbReference>
<comment type="caution">
    <text evidence="2">The sequence shown here is derived from an EMBL/GenBank/DDBJ whole genome shotgun (WGS) entry which is preliminary data.</text>
</comment>
<dbReference type="GO" id="GO:0003697">
    <property type="term" value="F:single-stranded DNA binding"/>
    <property type="evidence" value="ECO:0007669"/>
    <property type="project" value="InterPro"/>
</dbReference>
<dbReference type="GO" id="GO:0043596">
    <property type="term" value="C:nuclear replication fork"/>
    <property type="evidence" value="ECO:0007669"/>
    <property type="project" value="TreeGrafter"/>
</dbReference>
<evidence type="ECO:0000313" key="3">
    <source>
        <dbReference type="Proteomes" id="UP000436088"/>
    </source>
</evidence>
<dbReference type="GO" id="GO:0003688">
    <property type="term" value="F:DNA replication origin binding"/>
    <property type="evidence" value="ECO:0007669"/>
    <property type="project" value="TreeGrafter"/>
</dbReference>
<reference evidence="2" key="1">
    <citation type="submission" date="2019-09" db="EMBL/GenBank/DDBJ databases">
        <title>Draft genome information of white flower Hibiscus syriacus.</title>
        <authorList>
            <person name="Kim Y.-M."/>
        </authorList>
    </citation>
    <scope>NUCLEOTIDE SEQUENCE [LARGE SCALE GENOMIC DNA]</scope>
    <source>
        <strain evidence="2">YM2019G1</strain>
    </source>
</reference>
<dbReference type="GO" id="GO:0006270">
    <property type="term" value="P:DNA replication initiation"/>
    <property type="evidence" value="ECO:0007669"/>
    <property type="project" value="InterPro"/>
</dbReference>
<dbReference type="InterPro" id="IPR040184">
    <property type="entry name" value="Mcm10"/>
</dbReference>
<proteinExistence type="predicted"/>
<dbReference type="Gene3D" id="2.40.50.140">
    <property type="entry name" value="Nucleic acid-binding proteins"/>
    <property type="match status" value="1"/>
</dbReference>
<dbReference type="PANTHER" id="PTHR13454">
    <property type="entry name" value="PROTEIN MCM10 HOMOLOG"/>
    <property type="match status" value="1"/>
</dbReference>
<name>A0A6A3BQ72_HIBSY</name>
<dbReference type="InterPro" id="IPR012340">
    <property type="entry name" value="NA-bd_OB-fold"/>
</dbReference>
<sequence length="213" mass="24052">MNCKEQVGTIFALFSCSVRKDPKGLGFSLSATASNQMLEIGTSADYGVCKGKRKDGMAYVKLLTVNITNRNLRTAFRNPPRSEGIYTVDPLSDRIDSKKSSKPVKLLSVEALKRALSNGDKVTTNRHYQGIRFLNAITEYGTYPHATIKESFFGKKEEETRKNQNRDLNEKSKQKKIQRNSPLDKDPTTIVSPERPYSSLEGFEISRFWNEMG</sequence>
<dbReference type="EMBL" id="VEPZ02000792">
    <property type="protein sequence ID" value="KAE8719130.1"/>
    <property type="molecule type" value="Genomic_DNA"/>
</dbReference>
<gene>
    <name evidence="2" type="ORF">F3Y22_tig00109972pilonHSYRG00081</name>
</gene>
<dbReference type="PROSITE" id="PS51257">
    <property type="entry name" value="PROKAR_LIPOPROTEIN"/>
    <property type="match status" value="1"/>
</dbReference>
<evidence type="ECO:0000256" key="1">
    <source>
        <dbReference type="SAM" id="MobiDB-lite"/>
    </source>
</evidence>
<accession>A0A6A3BQ72</accession>